<proteinExistence type="predicted"/>
<evidence type="ECO:0000256" key="1">
    <source>
        <dbReference type="SAM" id="MobiDB-lite"/>
    </source>
</evidence>
<dbReference type="EMBL" id="CAKMRJ010001112">
    <property type="protein sequence ID" value="CAH1420515.1"/>
    <property type="molecule type" value="Genomic_DNA"/>
</dbReference>
<keyword evidence="3" id="KW-1185">Reference proteome</keyword>
<sequence>MVVFNQWRRWLRCSRLGTAAAQPTQNRNEDEEEKHGKEVAPVVFDGSPSAAHNVTSSGCDVWRVKQRRQSAGGWNIGETRRRLRRTEVNGWCGGWKREREV</sequence>
<reference evidence="2 3" key="1">
    <citation type="submission" date="2022-01" db="EMBL/GenBank/DDBJ databases">
        <authorList>
            <person name="Xiong W."/>
            <person name="Schranz E."/>
        </authorList>
    </citation>
    <scope>NUCLEOTIDE SEQUENCE [LARGE SCALE GENOMIC DNA]</scope>
</reference>
<dbReference type="Proteomes" id="UP001157418">
    <property type="component" value="Unassembled WGS sequence"/>
</dbReference>
<evidence type="ECO:0000313" key="2">
    <source>
        <dbReference type="EMBL" id="CAH1420515.1"/>
    </source>
</evidence>
<protein>
    <submittedName>
        <fullName evidence="2">Uncharacterized protein</fullName>
    </submittedName>
</protein>
<comment type="caution">
    <text evidence="2">The sequence shown here is derived from an EMBL/GenBank/DDBJ whole genome shotgun (WGS) entry which is preliminary data.</text>
</comment>
<feature type="region of interest" description="Disordered" evidence="1">
    <location>
        <begin position="18"/>
        <end position="37"/>
    </location>
</feature>
<organism evidence="2 3">
    <name type="scientific">Lactuca virosa</name>
    <dbReference type="NCBI Taxonomy" id="75947"/>
    <lineage>
        <taxon>Eukaryota</taxon>
        <taxon>Viridiplantae</taxon>
        <taxon>Streptophyta</taxon>
        <taxon>Embryophyta</taxon>
        <taxon>Tracheophyta</taxon>
        <taxon>Spermatophyta</taxon>
        <taxon>Magnoliopsida</taxon>
        <taxon>eudicotyledons</taxon>
        <taxon>Gunneridae</taxon>
        <taxon>Pentapetalae</taxon>
        <taxon>asterids</taxon>
        <taxon>campanulids</taxon>
        <taxon>Asterales</taxon>
        <taxon>Asteraceae</taxon>
        <taxon>Cichorioideae</taxon>
        <taxon>Cichorieae</taxon>
        <taxon>Lactucinae</taxon>
        <taxon>Lactuca</taxon>
    </lineage>
</organism>
<gene>
    <name evidence="2" type="ORF">LVIROSA_LOCUS7971</name>
</gene>
<evidence type="ECO:0000313" key="3">
    <source>
        <dbReference type="Proteomes" id="UP001157418"/>
    </source>
</evidence>
<dbReference type="AlphaFoldDB" id="A0AAU9M308"/>
<name>A0AAU9M308_9ASTR</name>
<accession>A0AAU9M308</accession>